<sequence length="90" mass="10657">MEQFTIETETFNKIGHELQRIWSIDNDQEFAVKFHFLTVSVWPLIRDDPFPNSVFGVSMLAEHFQGLRPADTGDFLARIYTFRLDKRKLH</sequence>
<evidence type="ECO:0000313" key="2">
    <source>
        <dbReference type="Proteomes" id="UP000199628"/>
    </source>
</evidence>
<dbReference type="EMBL" id="FMZV01000002">
    <property type="protein sequence ID" value="SDC42374.1"/>
    <property type="molecule type" value="Genomic_DNA"/>
</dbReference>
<accession>A0A1G6LGP4</accession>
<evidence type="ECO:0000313" key="1">
    <source>
        <dbReference type="EMBL" id="SDC42374.1"/>
    </source>
</evidence>
<dbReference type="Proteomes" id="UP000199628">
    <property type="component" value="Unassembled WGS sequence"/>
</dbReference>
<gene>
    <name evidence="1" type="ORF">SAMN04488239_102237</name>
</gene>
<proteinExistence type="predicted"/>
<protein>
    <submittedName>
        <fullName evidence="1">Uncharacterized protein</fullName>
    </submittedName>
</protein>
<name>A0A1G6LGP4_9RHOB</name>
<dbReference type="STRING" id="639004.SAMN04488239_102237"/>
<reference evidence="2" key="1">
    <citation type="submission" date="2016-10" db="EMBL/GenBank/DDBJ databases">
        <authorList>
            <person name="Varghese N."/>
            <person name="Submissions S."/>
        </authorList>
    </citation>
    <scope>NUCLEOTIDE SEQUENCE [LARGE SCALE GENOMIC DNA]</scope>
    <source>
        <strain evidence="2">CGMCC 1.9108</strain>
    </source>
</reference>
<dbReference type="AlphaFoldDB" id="A0A1G6LGP4"/>
<keyword evidence="2" id="KW-1185">Reference proteome</keyword>
<organism evidence="1 2">
    <name type="scientific">Ruegeria marina</name>
    <dbReference type="NCBI Taxonomy" id="639004"/>
    <lineage>
        <taxon>Bacteria</taxon>
        <taxon>Pseudomonadati</taxon>
        <taxon>Pseudomonadota</taxon>
        <taxon>Alphaproteobacteria</taxon>
        <taxon>Rhodobacterales</taxon>
        <taxon>Roseobacteraceae</taxon>
        <taxon>Ruegeria</taxon>
    </lineage>
</organism>